<dbReference type="GO" id="GO:0004814">
    <property type="term" value="F:arginine-tRNA ligase activity"/>
    <property type="evidence" value="ECO:0007669"/>
    <property type="project" value="InterPro"/>
</dbReference>
<evidence type="ECO:0000256" key="4">
    <source>
        <dbReference type="ARBA" id="ARBA00022490"/>
    </source>
</evidence>
<accession>A0A643CMG5</accession>
<evidence type="ECO:0000259" key="12">
    <source>
        <dbReference type="Pfam" id="PF05746"/>
    </source>
</evidence>
<evidence type="ECO:0000256" key="11">
    <source>
        <dbReference type="HAMAP-Rule" id="MF_00255"/>
    </source>
</evidence>
<dbReference type="HAMAP" id="MF_00255">
    <property type="entry name" value="Gly_tRNA_synth_beta"/>
    <property type="match status" value="1"/>
</dbReference>
<comment type="catalytic activity">
    <reaction evidence="10 11">
        <text>tRNA(Gly) + glycine + ATP = glycyl-tRNA(Gly) + AMP + diphosphate</text>
        <dbReference type="Rhea" id="RHEA:16013"/>
        <dbReference type="Rhea" id="RHEA-COMP:9664"/>
        <dbReference type="Rhea" id="RHEA-COMP:9683"/>
        <dbReference type="ChEBI" id="CHEBI:30616"/>
        <dbReference type="ChEBI" id="CHEBI:33019"/>
        <dbReference type="ChEBI" id="CHEBI:57305"/>
        <dbReference type="ChEBI" id="CHEBI:78442"/>
        <dbReference type="ChEBI" id="CHEBI:78522"/>
        <dbReference type="ChEBI" id="CHEBI:456215"/>
        <dbReference type="EC" id="6.1.1.14"/>
    </reaction>
</comment>
<feature type="domain" description="DALR anticodon binding" evidence="12">
    <location>
        <begin position="579"/>
        <end position="676"/>
    </location>
</feature>
<evidence type="ECO:0000256" key="3">
    <source>
        <dbReference type="ARBA" id="ARBA00011209"/>
    </source>
</evidence>
<evidence type="ECO:0000256" key="10">
    <source>
        <dbReference type="ARBA" id="ARBA00047937"/>
    </source>
</evidence>
<dbReference type="GO" id="GO:0005524">
    <property type="term" value="F:ATP binding"/>
    <property type="evidence" value="ECO:0007669"/>
    <property type="project" value="UniProtKB-UniRule"/>
</dbReference>
<comment type="similarity">
    <text evidence="2 11">Belongs to the class-II aminoacyl-tRNA synthetase family.</text>
</comment>
<evidence type="ECO:0000256" key="7">
    <source>
        <dbReference type="ARBA" id="ARBA00022840"/>
    </source>
</evidence>
<comment type="subcellular location">
    <subcellularLocation>
        <location evidence="1 11">Cytoplasm</location>
    </subcellularLocation>
</comment>
<proteinExistence type="inferred from homology"/>
<dbReference type="EC" id="6.1.1.14" evidence="11"/>
<evidence type="ECO:0000256" key="1">
    <source>
        <dbReference type="ARBA" id="ARBA00004496"/>
    </source>
</evidence>
<keyword evidence="9 11" id="KW-0030">Aminoacyl-tRNA synthetase</keyword>
<keyword evidence="6 11" id="KW-0547">Nucleotide-binding</keyword>
<dbReference type="EMBL" id="VTCY01000002">
    <property type="protein sequence ID" value="KAB0452570.1"/>
    <property type="molecule type" value="Genomic_DNA"/>
</dbReference>
<evidence type="ECO:0000256" key="6">
    <source>
        <dbReference type="ARBA" id="ARBA00022741"/>
    </source>
</evidence>
<dbReference type="GO" id="GO:0004820">
    <property type="term" value="F:glycine-tRNA ligase activity"/>
    <property type="evidence" value="ECO:0007669"/>
    <property type="project" value="UniProtKB-UniRule"/>
</dbReference>
<dbReference type="Pfam" id="PF02092">
    <property type="entry name" value="tRNA_synt_2f"/>
    <property type="match status" value="1"/>
</dbReference>
<evidence type="ECO:0000256" key="8">
    <source>
        <dbReference type="ARBA" id="ARBA00022917"/>
    </source>
</evidence>
<dbReference type="InterPro" id="IPR006194">
    <property type="entry name" value="Gly-tRNA-synth_heterodimer"/>
</dbReference>
<organism evidence="13">
    <name type="scientific">Anaplasma marginale</name>
    <dbReference type="NCBI Taxonomy" id="770"/>
    <lineage>
        <taxon>Bacteria</taxon>
        <taxon>Pseudomonadati</taxon>
        <taxon>Pseudomonadota</taxon>
        <taxon>Alphaproteobacteria</taxon>
        <taxon>Rickettsiales</taxon>
        <taxon>Anaplasmataceae</taxon>
        <taxon>Anaplasma</taxon>
    </lineage>
</organism>
<dbReference type="GeneID" id="7398564"/>
<dbReference type="AlphaFoldDB" id="A0A643CMG5"/>
<evidence type="ECO:0000256" key="5">
    <source>
        <dbReference type="ARBA" id="ARBA00022598"/>
    </source>
</evidence>
<evidence type="ECO:0000256" key="2">
    <source>
        <dbReference type="ARBA" id="ARBA00008226"/>
    </source>
</evidence>
<dbReference type="GO" id="GO:0006426">
    <property type="term" value="P:glycyl-tRNA aminoacylation"/>
    <property type="evidence" value="ECO:0007669"/>
    <property type="project" value="UniProtKB-UniRule"/>
</dbReference>
<dbReference type="RefSeq" id="WP_010268989.1">
    <property type="nucleotide sequence ID" value="NZ_CP023731.1"/>
</dbReference>
<dbReference type="InterPro" id="IPR015944">
    <property type="entry name" value="Gly-tRNA-synth_bsu"/>
</dbReference>
<keyword evidence="5 11" id="KW-0436">Ligase</keyword>
<reference evidence="13" key="1">
    <citation type="submission" date="2019-08" db="EMBL/GenBank/DDBJ databases">
        <authorList>
            <person name="Amaro Estrada I."/>
            <person name="Quiroz Castaneda R.E."/>
            <person name="Martinez Ocampo F."/>
            <person name="Rodriguez Camarillo S.D."/>
        </authorList>
    </citation>
    <scope>NUCLEOTIDE SEQUENCE</scope>
    <source>
        <strain evidence="13">MEX-30-184-02</strain>
    </source>
</reference>
<keyword evidence="8 11" id="KW-0648">Protein biosynthesis</keyword>
<evidence type="ECO:0000256" key="9">
    <source>
        <dbReference type="ARBA" id="ARBA00023146"/>
    </source>
</evidence>
<comment type="subunit">
    <text evidence="3 11">Tetramer of two alpha and two beta subunits.</text>
</comment>
<dbReference type="NCBIfam" id="TIGR00211">
    <property type="entry name" value="glyS"/>
    <property type="match status" value="1"/>
</dbReference>
<name>A0A643CMG5_ANAMA</name>
<dbReference type="SUPFAM" id="SSF109604">
    <property type="entry name" value="HD-domain/PDEase-like"/>
    <property type="match status" value="1"/>
</dbReference>
<dbReference type="PROSITE" id="PS50861">
    <property type="entry name" value="AA_TRNA_LIGASE_II_GLYAB"/>
    <property type="match status" value="1"/>
</dbReference>
<dbReference type="GO" id="GO:0006420">
    <property type="term" value="P:arginyl-tRNA aminoacylation"/>
    <property type="evidence" value="ECO:0007669"/>
    <property type="project" value="InterPro"/>
</dbReference>
<gene>
    <name evidence="11" type="primary">glyS</name>
    <name evidence="13" type="ORF">FY207_01310</name>
</gene>
<dbReference type="PRINTS" id="PR01045">
    <property type="entry name" value="TRNASYNTHGB"/>
</dbReference>
<dbReference type="InterPro" id="IPR008909">
    <property type="entry name" value="DALR_anticod-bd"/>
</dbReference>
<keyword evidence="7 11" id="KW-0067">ATP-binding</keyword>
<dbReference type="Pfam" id="PF05746">
    <property type="entry name" value="DALR_1"/>
    <property type="match status" value="1"/>
</dbReference>
<dbReference type="PANTHER" id="PTHR30075">
    <property type="entry name" value="GLYCYL-TRNA SYNTHETASE"/>
    <property type="match status" value="1"/>
</dbReference>
<evidence type="ECO:0000313" key="13">
    <source>
        <dbReference type="EMBL" id="KAB0452570.1"/>
    </source>
</evidence>
<keyword evidence="4 11" id="KW-0963">Cytoplasm</keyword>
<sequence>MSSDLILEVLCEQLPTKTIKSAHEYILPRIDKEFSSRRISCDAPKVFATSHRIILIACNVSQNSSDGKKEIKGPRISSDKEVISGFLRKVGKSGVEELEIREVSGEKFYYSSSVLSSKDLTNELTEVIQCMIENFPLHKRMRWGTGTGYWVRPVINVLCVLDGKVLPVSVAGITANNRTFGNLRFSNRKYTVTKAAEYLNFLSENMVIVDVEARRKHILEQLNEQISGTELTYDQNAQILEDMSSNLEYPKVLIGSVDKNFSEIPTEVVSCVMTNHQRYLAIKDQSGKIVKFASAASVVNNMVIKNHEKVLRARLSDALFLIKKDKEHNMDYYVGLLSGVVFKSGLGTLLDKAERISALAKYCSVWIPRSSMLNTERAAMISKADLATLVVREFPELQGKIGRYYAKHSGEEEEVCVAIEEHYLPIGQKDHCPKSPIGIAVSIADKVDSLVGLMATENISGSRDPFALRRTSISLLRVMIENSVSIPLDLMVSKAVSMYMCKARLNKNEGRFLRVDRDALISTILSFCYDRLKVILKESDLDKEVVDAIVGTLHDIPIVKKKVEVICSFLKTEKGKSVITAYRRANNIISKESFDWKLDGKSNKRLCKEDCEIQLYNQIQHYKKLLGSLIKEDKFLEAMESLFEFSSFVNIFMDGVRVCDKMNTELYRNRTRLLVSSVSIYNTVLDFSKIHGTF</sequence>
<protein>
    <recommendedName>
        <fullName evidence="11">Glycine--tRNA ligase beta subunit</fullName>
        <ecNumber evidence="11">6.1.1.14</ecNumber>
    </recommendedName>
    <alternativeName>
        <fullName evidence="11">Glycyl-tRNA synthetase beta subunit</fullName>
        <shortName evidence="11">GlyRS</shortName>
    </alternativeName>
</protein>
<dbReference type="GO" id="GO:0005829">
    <property type="term" value="C:cytosol"/>
    <property type="evidence" value="ECO:0007669"/>
    <property type="project" value="TreeGrafter"/>
</dbReference>
<comment type="caution">
    <text evidence="13">The sequence shown here is derived from an EMBL/GenBank/DDBJ whole genome shotgun (WGS) entry which is preliminary data.</text>
</comment>
<dbReference type="PANTHER" id="PTHR30075:SF2">
    <property type="entry name" value="GLYCINE--TRNA LIGASE, CHLOROPLASTIC_MITOCHONDRIAL 2"/>
    <property type="match status" value="1"/>
</dbReference>